<evidence type="ECO:0000313" key="11">
    <source>
        <dbReference type="EMBL" id="PSS15320.1"/>
    </source>
</evidence>
<sequence>MHCSFLFTAFVVFLSTFGSVTCSSSFTWNRQSFLLNGEPYQIIGGQMDPQRIPYQYWPDRLYKARAMGLNTIFSYVFWDQIQPTPDTWDLTGRNNVAEYFRLAQEVGLNVVLRAGPFVCGEHEWGGFPAWLSEVPGMVVRSNNAPFMNASKAYIERLATELQPLLITHGGPILMAQIENEYGSYGADHTYMAALRDMFNDAFGLPLYTNDGGGESYLIGGQIHGALAETDGSPQVGFAARDQYVTDPISLGPQLDGEYYITWLDLWASNSSYQTDVGSASSIKAVQEDLSWILTNNSSFNIYMFHGGTNWGFQNGADWSDSLTPVTTSYDYGAPLDESGRITDVYSALRETISSYVAAGSIPPVPKQIPPIQIDSIEVSPTLALFDFLPQPISAVTPTNMEALNQSHGFILYRHTVQSAISGTLETGDAPRDRLLIYLNGKRAGVIDSIYQYPQTVTLALQPNDVLDILVENMGRVNYGPRIPDQRKGIVGNVTVGGSTLMEWEMFPLSMEEPPTPQARLDVKDPVSSGPVFYSGSFDVDTLGDTFLELPGWTKGVVWVNGINLGRYWTVGPQQTLYLPGCYLKNRNNDITVLALEPNANQGAIRGIQTRNWGNNPDPDAP</sequence>
<evidence type="ECO:0000256" key="6">
    <source>
        <dbReference type="RuleBase" id="RU003679"/>
    </source>
</evidence>
<dbReference type="InterPro" id="IPR001944">
    <property type="entry name" value="Glycoside_Hdrlase_35"/>
</dbReference>
<keyword evidence="2 5" id="KW-0378">Hydrolase</keyword>
<dbReference type="InterPro" id="IPR026283">
    <property type="entry name" value="B-gal_1-like"/>
</dbReference>
<dbReference type="AlphaFoldDB" id="A0A2T3AZ44"/>
<proteinExistence type="inferred from homology"/>
<dbReference type="Proteomes" id="UP000241818">
    <property type="component" value="Unassembled WGS sequence"/>
</dbReference>
<dbReference type="EMBL" id="KZ679013">
    <property type="protein sequence ID" value="PSS15320.1"/>
    <property type="molecule type" value="Genomic_DNA"/>
</dbReference>
<dbReference type="STRING" id="857342.A0A2T3AZ44"/>
<feature type="active site" description="Proton donor" evidence="4">
    <location>
        <position position="180"/>
    </location>
</feature>
<dbReference type="PROSITE" id="PS01182">
    <property type="entry name" value="GLYCOSYL_HYDROL_F35"/>
    <property type="match status" value="1"/>
</dbReference>
<evidence type="ECO:0000256" key="3">
    <source>
        <dbReference type="ARBA" id="ARBA00023295"/>
    </source>
</evidence>
<dbReference type="SUPFAM" id="SSF51445">
    <property type="entry name" value="(Trans)glycosidases"/>
    <property type="match status" value="1"/>
</dbReference>
<dbReference type="SUPFAM" id="SSF49785">
    <property type="entry name" value="Galactose-binding domain-like"/>
    <property type="match status" value="1"/>
</dbReference>
<evidence type="ECO:0000259" key="9">
    <source>
        <dbReference type="Pfam" id="PF21317"/>
    </source>
</evidence>
<dbReference type="InterPro" id="IPR017853">
    <property type="entry name" value="GH"/>
</dbReference>
<dbReference type="InParanoid" id="A0A2T3AZ44"/>
<dbReference type="InterPro" id="IPR048912">
    <property type="entry name" value="BetaGal1-like_ABD1"/>
</dbReference>
<dbReference type="Pfam" id="PF21317">
    <property type="entry name" value="BetaGal_ABD_1"/>
    <property type="match status" value="1"/>
</dbReference>
<dbReference type="InterPro" id="IPR048913">
    <property type="entry name" value="BetaGal_gal-bd"/>
</dbReference>
<dbReference type="Gene3D" id="3.20.20.80">
    <property type="entry name" value="Glycosidases"/>
    <property type="match status" value="1"/>
</dbReference>
<organism evidence="11 12">
    <name type="scientific">Amorphotheca resinae ATCC 22711</name>
    <dbReference type="NCBI Taxonomy" id="857342"/>
    <lineage>
        <taxon>Eukaryota</taxon>
        <taxon>Fungi</taxon>
        <taxon>Dikarya</taxon>
        <taxon>Ascomycota</taxon>
        <taxon>Pezizomycotina</taxon>
        <taxon>Leotiomycetes</taxon>
        <taxon>Helotiales</taxon>
        <taxon>Amorphothecaceae</taxon>
        <taxon>Amorphotheca</taxon>
    </lineage>
</organism>
<dbReference type="InterPro" id="IPR008979">
    <property type="entry name" value="Galactose-bd-like_sf"/>
</dbReference>
<feature type="domain" description="Beta-galactosidase galactose-binding" evidence="10">
    <location>
        <begin position="530"/>
        <end position="588"/>
    </location>
</feature>
<keyword evidence="12" id="KW-1185">Reference proteome</keyword>
<comment type="catalytic activity">
    <reaction evidence="5">
        <text>Hydrolysis of terminal non-reducing beta-D-galactose residues in beta-D-galactosides.</text>
        <dbReference type="EC" id="3.2.1.23"/>
    </reaction>
</comment>
<evidence type="ECO:0000313" key="12">
    <source>
        <dbReference type="Proteomes" id="UP000241818"/>
    </source>
</evidence>
<dbReference type="InterPro" id="IPR031330">
    <property type="entry name" value="Gly_Hdrlase_35_cat"/>
</dbReference>
<dbReference type="InterPro" id="IPR019801">
    <property type="entry name" value="Glyco_hydro_35_CS"/>
</dbReference>
<dbReference type="EC" id="3.2.1.23" evidence="5"/>
<reference evidence="11 12" key="1">
    <citation type="journal article" date="2018" name="New Phytol.">
        <title>Comparative genomics and transcriptomics depict ericoid mycorrhizal fungi as versatile saprotrophs and plant mutualists.</title>
        <authorList>
            <person name="Martino E."/>
            <person name="Morin E."/>
            <person name="Grelet G.A."/>
            <person name="Kuo A."/>
            <person name="Kohler A."/>
            <person name="Daghino S."/>
            <person name="Barry K.W."/>
            <person name="Cichocki N."/>
            <person name="Clum A."/>
            <person name="Dockter R.B."/>
            <person name="Hainaut M."/>
            <person name="Kuo R.C."/>
            <person name="LaButti K."/>
            <person name="Lindahl B.D."/>
            <person name="Lindquist E.A."/>
            <person name="Lipzen A."/>
            <person name="Khouja H.R."/>
            <person name="Magnuson J."/>
            <person name="Murat C."/>
            <person name="Ohm R.A."/>
            <person name="Singer S.W."/>
            <person name="Spatafora J.W."/>
            <person name="Wang M."/>
            <person name="Veneault-Fourrey C."/>
            <person name="Henrissat B."/>
            <person name="Grigoriev I.V."/>
            <person name="Martin F.M."/>
            <person name="Perotto S."/>
        </authorList>
    </citation>
    <scope>NUCLEOTIDE SEQUENCE [LARGE SCALE GENOMIC DNA]</scope>
    <source>
        <strain evidence="11 12">ATCC 22711</strain>
    </source>
</reference>
<feature type="signal peptide" evidence="7">
    <location>
        <begin position="1"/>
        <end position="22"/>
    </location>
</feature>
<dbReference type="Gene3D" id="2.60.120.260">
    <property type="entry name" value="Galactose-binding domain-like"/>
    <property type="match status" value="2"/>
</dbReference>
<evidence type="ECO:0000256" key="4">
    <source>
        <dbReference type="PIRSR" id="PIRSR006336-1"/>
    </source>
</evidence>
<feature type="chain" id="PRO_5015709559" description="Beta-galactosidase" evidence="7">
    <location>
        <begin position="23"/>
        <end position="621"/>
    </location>
</feature>
<gene>
    <name evidence="11" type="ORF">M430DRAFT_142937</name>
</gene>
<evidence type="ECO:0000259" key="8">
    <source>
        <dbReference type="Pfam" id="PF01301"/>
    </source>
</evidence>
<dbReference type="FunFam" id="2.60.120.260:FF:000049">
    <property type="entry name" value="Beta-galactosidase"/>
    <property type="match status" value="1"/>
</dbReference>
<evidence type="ECO:0000256" key="5">
    <source>
        <dbReference type="RuleBase" id="RU000675"/>
    </source>
</evidence>
<feature type="domain" description="Glycoside hydrolase 35 catalytic" evidence="8">
    <location>
        <begin position="32"/>
        <end position="354"/>
    </location>
</feature>
<dbReference type="PRINTS" id="PR00742">
    <property type="entry name" value="GLHYDRLASE35"/>
</dbReference>
<comment type="similarity">
    <text evidence="1 6">Belongs to the glycosyl hydrolase 35 family.</text>
</comment>
<evidence type="ECO:0000256" key="2">
    <source>
        <dbReference type="ARBA" id="ARBA00022801"/>
    </source>
</evidence>
<dbReference type="Pfam" id="PF21467">
    <property type="entry name" value="BetaGal_gal-bd"/>
    <property type="match status" value="1"/>
</dbReference>
<keyword evidence="7" id="KW-0732">Signal</keyword>
<keyword evidence="3 5" id="KW-0326">Glycosidase</keyword>
<dbReference type="GeneID" id="36570871"/>
<evidence type="ECO:0000256" key="7">
    <source>
        <dbReference type="SAM" id="SignalP"/>
    </source>
</evidence>
<protein>
    <recommendedName>
        <fullName evidence="5">Beta-galactosidase</fullName>
        <ecNumber evidence="5">3.2.1.23</ecNumber>
    </recommendedName>
</protein>
<evidence type="ECO:0000259" key="10">
    <source>
        <dbReference type="Pfam" id="PF21467"/>
    </source>
</evidence>
<evidence type="ECO:0000256" key="1">
    <source>
        <dbReference type="ARBA" id="ARBA00009809"/>
    </source>
</evidence>
<dbReference type="OrthoDB" id="1657402at2759"/>
<name>A0A2T3AZ44_AMORE</name>
<feature type="domain" description="Beta-galactosidase 1-like first all-beta" evidence="9">
    <location>
        <begin position="397"/>
        <end position="508"/>
    </location>
</feature>
<dbReference type="GO" id="GO:0005975">
    <property type="term" value="P:carbohydrate metabolic process"/>
    <property type="evidence" value="ECO:0007669"/>
    <property type="project" value="InterPro"/>
</dbReference>
<dbReference type="Pfam" id="PF01301">
    <property type="entry name" value="Glyco_hydro_35"/>
    <property type="match status" value="1"/>
</dbReference>
<dbReference type="PANTHER" id="PTHR23421">
    <property type="entry name" value="BETA-GALACTOSIDASE RELATED"/>
    <property type="match status" value="1"/>
</dbReference>
<dbReference type="RefSeq" id="XP_024719919.1">
    <property type="nucleotide sequence ID" value="XM_024862790.1"/>
</dbReference>
<feature type="active site" description="Nucleophile" evidence="4">
    <location>
        <position position="257"/>
    </location>
</feature>
<dbReference type="GO" id="GO:0004565">
    <property type="term" value="F:beta-galactosidase activity"/>
    <property type="evidence" value="ECO:0007669"/>
    <property type="project" value="UniProtKB-EC"/>
</dbReference>
<dbReference type="PIRSF" id="PIRSF006336">
    <property type="entry name" value="B-gal"/>
    <property type="match status" value="1"/>
</dbReference>
<accession>A0A2T3AZ44</accession>